<dbReference type="Proteomes" id="UP000693981">
    <property type="component" value="Unassembled WGS sequence"/>
</dbReference>
<dbReference type="PROSITE" id="PS51257">
    <property type="entry name" value="PROKAR_LIPOPROTEIN"/>
    <property type="match status" value="1"/>
</dbReference>
<evidence type="ECO:0000256" key="2">
    <source>
        <dbReference type="ARBA" id="ARBA00012027"/>
    </source>
</evidence>
<dbReference type="OrthoDB" id="14911at2759"/>
<feature type="signal peptide" evidence="8">
    <location>
        <begin position="1"/>
        <end position="31"/>
    </location>
</feature>
<keyword evidence="11" id="KW-1185">Reference proteome</keyword>
<evidence type="ECO:0000256" key="4">
    <source>
        <dbReference type="ARBA" id="ARBA00022801"/>
    </source>
</evidence>
<proteinExistence type="predicted"/>
<evidence type="ECO:0000256" key="1">
    <source>
        <dbReference type="ARBA" id="ARBA00000798"/>
    </source>
</evidence>
<reference evidence="10" key="1">
    <citation type="submission" date="2021-02" db="EMBL/GenBank/DDBJ databases">
        <authorList>
            <person name="Palmer J.M."/>
        </authorList>
    </citation>
    <scope>NUCLEOTIDE SEQUENCE</scope>
    <source>
        <strain evidence="10">SCRP23</strain>
    </source>
</reference>
<dbReference type="AlphaFoldDB" id="A0A8T1VNI2"/>
<feature type="chain" id="PRO_5035823893" description="phospholipase D" evidence="8">
    <location>
        <begin position="32"/>
        <end position="586"/>
    </location>
</feature>
<keyword evidence="6" id="KW-0443">Lipid metabolism</keyword>
<protein>
    <recommendedName>
        <fullName evidence="2">phospholipase D</fullName>
        <ecNumber evidence="2">3.1.4.4</ecNumber>
    </recommendedName>
</protein>
<keyword evidence="8" id="KW-0732">Signal</keyword>
<dbReference type="GO" id="GO:0004630">
    <property type="term" value="F:phospholipase D activity"/>
    <property type="evidence" value="ECO:0007669"/>
    <property type="project" value="UniProtKB-EC"/>
</dbReference>
<dbReference type="EC" id="3.1.4.4" evidence="2"/>
<evidence type="ECO:0000313" key="10">
    <source>
        <dbReference type="EMBL" id="KAG7382466.1"/>
    </source>
</evidence>
<evidence type="ECO:0000256" key="5">
    <source>
        <dbReference type="ARBA" id="ARBA00022963"/>
    </source>
</evidence>
<dbReference type="PROSITE" id="PS50035">
    <property type="entry name" value="PLD"/>
    <property type="match status" value="1"/>
</dbReference>
<dbReference type="SMART" id="SM00155">
    <property type="entry name" value="PLDc"/>
    <property type="match status" value="2"/>
</dbReference>
<dbReference type="InterPro" id="IPR015679">
    <property type="entry name" value="PLipase_D_fam"/>
</dbReference>
<organism evidence="10 11">
    <name type="scientific">Phytophthora boehmeriae</name>
    <dbReference type="NCBI Taxonomy" id="109152"/>
    <lineage>
        <taxon>Eukaryota</taxon>
        <taxon>Sar</taxon>
        <taxon>Stramenopiles</taxon>
        <taxon>Oomycota</taxon>
        <taxon>Peronosporomycetes</taxon>
        <taxon>Peronosporales</taxon>
        <taxon>Peronosporaceae</taxon>
        <taxon>Phytophthora</taxon>
    </lineage>
</organism>
<evidence type="ECO:0000256" key="8">
    <source>
        <dbReference type="SAM" id="SignalP"/>
    </source>
</evidence>
<evidence type="ECO:0000256" key="3">
    <source>
        <dbReference type="ARBA" id="ARBA00022737"/>
    </source>
</evidence>
<accession>A0A8T1VNI2</accession>
<keyword evidence="3" id="KW-0677">Repeat</keyword>
<dbReference type="GO" id="GO:0009395">
    <property type="term" value="P:phospholipid catabolic process"/>
    <property type="evidence" value="ECO:0007669"/>
    <property type="project" value="TreeGrafter"/>
</dbReference>
<keyword evidence="5" id="KW-0442">Lipid degradation</keyword>
<feature type="domain" description="PLD phosphodiesterase" evidence="9">
    <location>
        <begin position="452"/>
        <end position="479"/>
    </location>
</feature>
<dbReference type="EMBL" id="JAGDFL010000716">
    <property type="protein sequence ID" value="KAG7382466.1"/>
    <property type="molecule type" value="Genomic_DNA"/>
</dbReference>
<dbReference type="Pfam" id="PF13091">
    <property type="entry name" value="PLDc_2"/>
    <property type="match status" value="1"/>
</dbReference>
<evidence type="ECO:0000259" key="9">
    <source>
        <dbReference type="PROSITE" id="PS50035"/>
    </source>
</evidence>
<keyword evidence="4" id="KW-0378">Hydrolase</keyword>
<feature type="compositionally biased region" description="Low complexity" evidence="7">
    <location>
        <begin position="29"/>
        <end position="60"/>
    </location>
</feature>
<dbReference type="InterPro" id="IPR001736">
    <property type="entry name" value="PLipase_D/transphosphatidylase"/>
</dbReference>
<comment type="catalytic activity">
    <reaction evidence="1">
        <text>a 1,2-diacyl-sn-glycero-3-phosphocholine + H2O = a 1,2-diacyl-sn-glycero-3-phosphate + choline + H(+)</text>
        <dbReference type="Rhea" id="RHEA:14445"/>
        <dbReference type="ChEBI" id="CHEBI:15354"/>
        <dbReference type="ChEBI" id="CHEBI:15377"/>
        <dbReference type="ChEBI" id="CHEBI:15378"/>
        <dbReference type="ChEBI" id="CHEBI:57643"/>
        <dbReference type="ChEBI" id="CHEBI:58608"/>
        <dbReference type="EC" id="3.1.4.4"/>
    </reaction>
</comment>
<comment type="caution">
    <text evidence="10">The sequence shown here is derived from an EMBL/GenBank/DDBJ whole genome shotgun (WGS) entry which is preliminary data.</text>
</comment>
<dbReference type="CDD" id="cd09105">
    <property type="entry name" value="PLDc_vPLD1_2_like_2"/>
    <property type="match status" value="1"/>
</dbReference>
<dbReference type="PANTHER" id="PTHR18896:SF76">
    <property type="entry name" value="PHOSPHOLIPASE"/>
    <property type="match status" value="1"/>
</dbReference>
<evidence type="ECO:0000256" key="7">
    <source>
        <dbReference type="SAM" id="MobiDB-lite"/>
    </source>
</evidence>
<dbReference type="GO" id="GO:0005886">
    <property type="term" value="C:plasma membrane"/>
    <property type="evidence" value="ECO:0007669"/>
    <property type="project" value="TreeGrafter"/>
</dbReference>
<evidence type="ECO:0000313" key="11">
    <source>
        <dbReference type="Proteomes" id="UP000693981"/>
    </source>
</evidence>
<name>A0A8T1VNI2_9STRA</name>
<sequence length="586" mass="65523">MMSLSARRSPRICLVLVCALLTACAPGTAVASSGSGSNNQTSTSAPITTNSSSSGSTDLSDGTEVKVRQPLLKPTDWFLTEEEILESRGGIPRDGLQTYTTGNDVTAFTVTKDFFESVYDDFSATKEGDRVMYAGWDTTLIPFKADVDPSGEISRFDVLLKGIVERGGHVNLLNWANYLLRGHNIEARDAINAIPPSPINGAKAVYLFDDRLPNALSSHHQKTITIAVNKSTGKDEHPIAYVGGLDLTNDRWDTIYHNATAIRDAAGITFRNQGWMDASFRIHGPAAKEVANNFLARWNSDYIPCQGLDDDLMDYANPDYDKLPPIDYASSNTTSKLGNKNVQIVRTFSCKYDHYKEFAPRGEQSIFQARIKALRNAKNYIYVEDQYFVLVPELMDVLMEVLPTIQRLIVVVQPPFTSVKLTGYEKYLYDMIEPLKRKFPNKVQLYTTKTDRKIYIHTKLVLIDDVYVSTGSANWNRRSMTSDSEMNANIIDEKTVESPDGITVLKLAREMRVRKFQEITGLSYEEVNAMKFINAADQIEKAAADESSIVQHLEVKYHIYYEAFTDLIREQADPQEACSFNSSGSG</sequence>
<evidence type="ECO:0000256" key="6">
    <source>
        <dbReference type="ARBA" id="ARBA00023098"/>
    </source>
</evidence>
<dbReference type="InterPro" id="IPR025202">
    <property type="entry name" value="PLD-like_dom"/>
</dbReference>
<dbReference type="PANTHER" id="PTHR18896">
    <property type="entry name" value="PHOSPHOLIPASE D"/>
    <property type="match status" value="1"/>
</dbReference>
<feature type="region of interest" description="Disordered" evidence="7">
    <location>
        <begin position="29"/>
        <end position="65"/>
    </location>
</feature>
<gene>
    <name evidence="10" type="ORF">PHYBOEH_010471</name>
</gene>